<dbReference type="InterPro" id="IPR041484">
    <property type="entry name" value="TetR_C_25"/>
</dbReference>
<dbReference type="InterPro" id="IPR001647">
    <property type="entry name" value="HTH_TetR"/>
</dbReference>
<reference evidence="4" key="1">
    <citation type="submission" date="2016-04" db="EMBL/GenBank/DDBJ databases">
        <authorList>
            <person name="Evans L.H."/>
            <person name="Alamgir A."/>
            <person name="Owens N."/>
            <person name="Weber N.D."/>
            <person name="Virtaneva K."/>
            <person name="Barbian K."/>
            <person name="Babar A."/>
            <person name="Rosenke K."/>
        </authorList>
    </citation>
    <scope>NUCLEOTIDE SEQUENCE</scope>
    <source>
        <strain evidence="4">Nono1</strain>
    </source>
</reference>
<evidence type="ECO:0000259" key="3">
    <source>
        <dbReference type="PROSITE" id="PS50977"/>
    </source>
</evidence>
<dbReference type="GO" id="GO:0000976">
    <property type="term" value="F:transcription cis-regulatory region binding"/>
    <property type="evidence" value="ECO:0007669"/>
    <property type="project" value="TreeGrafter"/>
</dbReference>
<organism evidence="4">
    <name type="scientific">Nonomuraea gerenzanensis</name>
    <dbReference type="NCBI Taxonomy" id="93944"/>
    <lineage>
        <taxon>Bacteria</taxon>
        <taxon>Bacillati</taxon>
        <taxon>Actinomycetota</taxon>
        <taxon>Actinomycetes</taxon>
        <taxon>Streptosporangiales</taxon>
        <taxon>Streptosporangiaceae</taxon>
        <taxon>Nonomuraea</taxon>
    </lineage>
</organism>
<dbReference type="PANTHER" id="PTHR30055">
    <property type="entry name" value="HTH-TYPE TRANSCRIPTIONAL REGULATOR RUTR"/>
    <property type="match status" value="1"/>
</dbReference>
<dbReference type="EMBL" id="LT559118">
    <property type="protein sequence ID" value="SBO96284.1"/>
    <property type="molecule type" value="Genomic_DNA"/>
</dbReference>
<name>A0A1M4EBV9_9ACTN</name>
<dbReference type="SUPFAM" id="SSF46689">
    <property type="entry name" value="Homeodomain-like"/>
    <property type="match status" value="1"/>
</dbReference>
<proteinExistence type="predicted"/>
<evidence type="ECO:0000256" key="2">
    <source>
        <dbReference type="PROSITE-ProRule" id="PRU00335"/>
    </source>
</evidence>
<dbReference type="InterPro" id="IPR009057">
    <property type="entry name" value="Homeodomain-like_sf"/>
</dbReference>
<dbReference type="GO" id="GO:0003700">
    <property type="term" value="F:DNA-binding transcription factor activity"/>
    <property type="evidence" value="ECO:0007669"/>
    <property type="project" value="TreeGrafter"/>
</dbReference>
<evidence type="ECO:0000313" key="4">
    <source>
        <dbReference type="EMBL" id="SBO96284.1"/>
    </source>
</evidence>
<dbReference type="Pfam" id="PF00440">
    <property type="entry name" value="TetR_N"/>
    <property type="match status" value="1"/>
</dbReference>
<evidence type="ECO:0000256" key="1">
    <source>
        <dbReference type="ARBA" id="ARBA00023125"/>
    </source>
</evidence>
<dbReference type="PANTHER" id="PTHR30055:SF146">
    <property type="entry name" value="HTH-TYPE TRANSCRIPTIONAL DUAL REGULATOR CECR"/>
    <property type="match status" value="1"/>
</dbReference>
<dbReference type="PRINTS" id="PR00455">
    <property type="entry name" value="HTHTETR"/>
</dbReference>
<keyword evidence="1 2" id="KW-0238">DNA-binding</keyword>
<dbReference type="PROSITE" id="PS50977">
    <property type="entry name" value="HTH_TETR_2"/>
    <property type="match status" value="1"/>
</dbReference>
<protein>
    <submittedName>
        <fullName evidence="4">Transcriptional regulator, TetR family</fullName>
    </submittedName>
</protein>
<dbReference type="Pfam" id="PF17933">
    <property type="entry name" value="TetR_C_25"/>
    <property type="match status" value="1"/>
</dbReference>
<dbReference type="AlphaFoldDB" id="A0A1M4EBV9"/>
<feature type="domain" description="HTH tetR-type" evidence="3">
    <location>
        <begin position="11"/>
        <end position="71"/>
    </location>
</feature>
<dbReference type="InterPro" id="IPR050109">
    <property type="entry name" value="HTH-type_TetR-like_transc_reg"/>
</dbReference>
<gene>
    <name evidence="4" type="ORF">BN4615_P5800</name>
</gene>
<accession>A0A1M4EBV9</accession>
<sequence length="215" mass="23194">MLSMRSAEDDLTARARIRNAALELFGAEGVGRVSLRAVAQRAGVSHALVLHHFGTKEGLRQACDDYVMSLVRDAPDADLGDAAGLAAMLEAGTAVRRYLGRAFLDGTPQAAALFDELVAATGQWLEQGVREGWVQPSDDPPARAAMYVTYLLAPLAFGEQLARSLGVTDVHDLRALLRFSRAGVEIFTRGVFADERALKAWDAMRDEGGPQRGSR</sequence>
<feature type="DNA-binding region" description="H-T-H motif" evidence="2">
    <location>
        <begin position="34"/>
        <end position="53"/>
    </location>
</feature>
<dbReference type="Gene3D" id="1.10.357.10">
    <property type="entry name" value="Tetracycline Repressor, domain 2"/>
    <property type="match status" value="1"/>
</dbReference>